<feature type="transmembrane region" description="Helical" evidence="16">
    <location>
        <begin position="1487"/>
        <end position="1510"/>
    </location>
</feature>
<evidence type="ECO:0000256" key="9">
    <source>
        <dbReference type="ARBA" id="ARBA00022786"/>
    </source>
</evidence>
<feature type="compositionally biased region" description="Basic and acidic residues" evidence="15">
    <location>
        <begin position="1408"/>
        <end position="1420"/>
    </location>
</feature>
<comment type="catalytic activity">
    <reaction evidence="1">
        <text>S-ubiquitinyl-[E2 ubiquitin-conjugating enzyme]-L-cysteine + [acceptor protein]-L-lysine = [E2 ubiquitin-conjugating enzyme]-L-cysteine + N(6)-ubiquitinyl-[acceptor protein]-L-lysine.</text>
        <dbReference type="EC" id="2.3.2.27"/>
    </reaction>
</comment>
<dbReference type="Proteomes" id="UP000281245">
    <property type="component" value="Unassembled WGS sequence"/>
</dbReference>
<reference evidence="19 20" key="1">
    <citation type="journal article" date="2018" name="BMC Genomics">
        <title>Genomic evidence for intraspecific hybridization in a clonal and extremely halotolerant yeast.</title>
        <authorList>
            <person name="Gostincar C."/>
            <person name="Stajich J.E."/>
            <person name="Zupancic J."/>
            <person name="Zalar P."/>
            <person name="Gunde-Cimerman N."/>
        </authorList>
    </citation>
    <scope>NUCLEOTIDE SEQUENCE [LARGE SCALE GENOMIC DNA]</scope>
    <source>
        <strain evidence="19 20">EXF-6656</strain>
    </source>
</reference>
<dbReference type="EC" id="2.3.2.27" evidence="4"/>
<feature type="coiled-coil region" evidence="14">
    <location>
        <begin position="340"/>
        <end position="388"/>
    </location>
</feature>
<evidence type="ECO:0000256" key="16">
    <source>
        <dbReference type="SAM" id="Phobius"/>
    </source>
</evidence>
<dbReference type="PANTHER" id="PTHR13145:SF0">
    <property type="entry name" value="E3 UBIQUITIN-PROTEIN LIGASE MARCHF6"/>
    <property type="match status" value="1"/>
</dbReference>
<feature type="transmembrane region" description="Helical" evidence="16">
    <location>
        <begin position="1168"/>
        <end position="1191"/>
    </location>
</feature>
<comment type="pathway">
    <text evidence="3">Protein modification; protein ubiquitination.</text>
</comment>
<gene>
    <name evidence="19" type="ORF">D0869_08585</name>
</gene>
<feature type="region of interest" description="Disordered" evidence="15">
    <location>
        <begin position="537"/>
        <end position="770"/>
    </location>
</feature>
<evidence type="ECO:0000256" key="8">
    <source>
        <dbReference type="ARBA" id="ARBA00022771"/>
    </source>
</evidence>
<dbReference type="Pfam" id="PF12906">
    <property type="entry name" value="RINGv"/>
    <property type="match status" value="1"/>
</dbReference>
<feature type="compositionally biased region" description="Basic residues" evidence="15">
    <location>
        <begin position="622"/>
        <end position="631"/>
    </location>
</feature>
<feature type="region of interest" description="Disordered" evidence="15">
    <location>
        <begin position="1"/>
        <end position="21"/>
    </location>
</feature>
<dbReference type="PANTHER" id="PTHR13145">
    <property type="entry name" value="SSM4 PROTEIN"/>
    <property type="match status" value="1"/>
</dbReference>
<evidence type="ECO:0000259" key="18">
    <source>
        <dbReference type="PROSITE" id="PS51292"/>
    </source>
</evidence>
<feature type="compositionally biased region" description="Basic and acidic residues" evidence="15">
    <location>
        <begin position="642"/>
        <end position="675"/>
    </location>
</feature>
<comment type="subcellular location">
    <subcellularLocation>
        <location evidence="2">Membrane</location>
        <topology evidence="2">Multi-pass membrane protein</topology>
    </subcellularLocation>
</comment>
<proteinExistence type="predicted"/>
<keyword evidence="12 16" id="KW-0472">Membrane</keyword>
<keyword evidence="7" id="KW-0479">Metal-binding</keyword>
<feature type="transmembrane region" description="Helical" evidence="16">
    <location>
        <begin position="950"/>
        <end position="969"/>
    </location>
</feature>
<feature type="transmembrane region" description="Helical" evidence="16">
    <location>
        <begin position="919"/>
        <end position="938"/>
    </location>
</feature>
<feature type="compositionally biased region" description="Basic and acidic residues" evidence="15">
    <location>
        <begin position="1"/>
        <end position="12"/>
    </location>
</feature>
<feature type="transmembrane region" description="Helical" evidence="16">
    <location>
        <begin position="1283"/>
        <end position="1306"/>
    </location>
</feature>
<dbReference type="InterPro" id="IPR056521">
    <property type="entry name" value="MARCHF6-like_C"/>
</dbReference>
<comment type="caution">
    <text evidence="19">The sequence shown here is derived from an EMBL/GenBank/DDBJ whole genome shotgun (WGS) entry which is preliminary data.</text>
</comment>
<dbReference type="SUPFAM" id="SSF57850">
    <property type="entry name" value="RING/U-box"/>
    <property type="match status" value="1"/>
</dbReference>
<evidence type="ECO:0000256" key="6">
    <source>
        <dbReference type="ARBA" id="ARBA00022692"/>
    </source>
</evidence>
<dbReference type="GO" id="GO:0008270">
    <property type="term" value="F:zinc ion binding"/>
    <property type="evidence" value="ECO:0007669"/>
    <property type="project" value="UniProtKB-KW"/>
</dbReference>
<dbReference type="PROSITE" id="PS50089">
    <property type="entry name" value="ZF_RING_2"/>
    <property type="match status" value="1"/>
</dbReference>
<accession>A0A3M6WKT2</accession>
<evidence type="ECO:0000256" key="4">
    <source>
        <dbReference type="ARBA" id="ARBA00012483"/>
    </source>
</evidence>
<evidence type="ECO:0000256" key="7">
    <source>
        <dbReference type="ARBA" id="ARBA00022723"/>
    </source>
</evidence>
<feature type="domain" description="RING-type" evidence="17">
    <location>
        <begin position="62"/>
        <end position="109"/>
    </location>
</feature>
<dbReference type="EMBL" id="QWIJ01000751">
    <property type="protein sequence ID" value="RMX79061.1"/>
    <property type="molecule type" value="Genomic_DNA"/>
</dbReference>
<dbReference type="InterPro" id="IPR013083">
    <property type="entry name" value="Znf_RING/FYVE/PHD"/>
</dbReference>
<dbReference type="GO" id="GO:0061630">
    <property type="term" value="F:ubiquitin protein ligase activity"/>
    <property type="evidence" value="ECO:0007669"/>
    <property type="project" value="UniProtKB-EC"/>
</dbReference>
<evidence type="ECO:0000313" key="19">
    <source>
        <dbReference type="EMBL" id="RMX79061.1"/>
    </source>
</evidence>
<feature type="transmembrane region" description="Helical" evidence="16">
    <location>
        <begin position="1585"/>
        <end position="1609"/>
    </location>
</feature>
<keyword evidence="8 13" id="KW-0863">Zinc-finger</keyword>
<dbReference type="InterPro" id="IPR011016">
    <property type="entry name" value="Znf_RING-CH"/>
</dbReference>
<evidence type="ECO:0000256" key="1">
    <source>
        <dbReference type="ARBA" id="ARBA00000900"/>
    </source>
</evidence>
<dbReference type="Pfam" id="PF23113">
    <property type="entry name" value="MARCHF6_C"/>
    <property type="match status" value="1"/>
</dbReference>
<dbReference type="GO" id="GO:0036503">
    <property type="term" value="P:ERAD pathway"/>
    <property type="evidence" value="ECO:0007669"/>
    <property type="project" value="TreeGrafter"/>
</dbReference>
<feature type="compositionally biased region" description="Low complexity" evidence="15">
    <location>
        <begin position="690"/>
        <end position="704"/>
    </location>
</feature>
<evidence type="ECO:0000256" key="2">
    <source>
        <dbReference type="ARBA" id="ARBA00004141"/>
    </source>
</evidence>
<dbReference type="OrthoDB" id="1108038at2759"/>
<evidence type="ECO:0000256" key="3">
    <source>
        <dbReference type="ARBA" id="ARBA00004906"/>
    </source>
</evidence>
<dbReference type="GO" id="GO:0005789">
    <property type="term" value="C:endoplasmic reticulum membrane"/>
    <property type="evidence" value="ECO:0007669"/>
    <property type="project" value="TreeGrafter"/>
</dbReference>
<feature type="compositionally biased region" description="Low complexity" evidence="15">
    <location>
        <begin position="734"/>
        <end position="747"/>
    </location>
</feature>
<keyword evidence="5" id="KW-0808">Transferase</keyword>
<keyword evidence="10" id="KW-0862">Zinc</keyword>
<dbReference type="Gene3D" id="3.30.40.10">
    <property type="entry name" value="Zinc/RING finger domain, C3HC4 (zinc finger)"/>
    <property type="match status" value="1"/>
</dbReference>
<name>A0A3M6WKT2_HORWE</name>
<keyword evidence="14" id="KW-0175">Coiled coil</keyword>
<keyword evidence="6 16" id="KW-0812">Transmembrane</keyword>
<feature type="transmembrane region" description="Helical" evidence="16">
    <location>
        <begin position="1717"/>
        <end position="1742"/>
    </location>
</feature>
<dbReference type="SMART" id="SM00744">
    <property type="entry name" value="RINGv"/>
    <property type="match status" value="1"/>
</dbReference>
<feature type="transmembrane region" description="Helical" evidence="16">
    <location>
        <begin position="1326"/>
        <end position="1344"/>
    </location>
</feature>
<organism evidence="19 20">
    <name type="scientific">Hortaea werneckii</name>
    <name type="common">Black yeast</name>
    <name type="synonym">Cladosporium werneckii</name>
    <dbReference type="NCBI Taxonomy" id="91943"/>
    <lineage>
        <taxon>Eukaryota</taxon>
        <taxon>Fungi</taxon>
        <taxon>Dikarya</taxon>
        <taxon>Ascomycota</taxon>
        <taxon>Pezizomycotina</taxon>
        <taxon>Dothideomycetes</taxon>
        <taxon>Dothideomycetidae</taxon>
        <taxon>Mycosphaerellales</taxon>
        <taxon>Teratosphaeriaceae</taxon>
        <taxon>Hortaea</taxon>
    </lineage>
</organism>
<evidence type="ECO:0000256" key="14">
    <source>
        <dbReference type="SAM" id="Coils"/>
    </source>
</evidence>
<sequence length="1822" mass="200379">MADTDPEPHPPEDASVEIPVNHLTPTTTASSADLMNDPTFEPVKRHATTSSAGAGSNGLDTCRICRSEGTPEEPLFYPCKCSGSIKFVHQECLMEWLSHSHKKHCELCKTPFRFTKLYDAAMPEALPWAVFTRRAAVHFVLGVGRAGRAVLVSLVWLVILPWLVRFAWRWMFWFADAGWAREAFLYHMRQNTLEDSLTRVNDTAYSFSGMMANDTSQKIDLTIRRWNANGTELAGEEVFNFAMNTIKGVVGFYNKLTNTTTGPFNASLALDDPLPLPDSSVLSSWEYLAELTSSPSTNRIILDVFEGQLITAVVITGFILVFLIREWVVQQQPLVNLEGLGNVQQQLREAAERVQADNERLRRQQELLEQARRRLEELQAETEAARAEAGIDEDVGSDGGPARFVGWERLEMMIDSTTEFLREEGDGESWRNGVRDVLEQIRSAGWSDADNVEDLTEKLSAKLASLAVEERRHWEGVLMSEVEKIGHPKERRLVPGSGSSNGESDEAQSANGTLKRPSMPYRDFSFRAMQVQRTLEEAEDVLRTPGQAGRSEDSSRTLRVAAENSMARMVSSSTSSGSWQPVSPIGERSSTGAEHEPTEEEMKPPPIEKMPIANAGPDAKINIKRSGRGRTRPVPEPSEATEADKKKRKEEDEAMRKLEDEIKAEDAAGDDRPAHSPEGGQAGNGELENATQASAAQSATPAAPSERRQSETLGQRVASAFREEFGLDDTGEFDQVPQADNANQAPNAPAPAQPADNAVQPPAAPPDPPNVFHAVVDWFWGDINVPQALEQPAGDREERADGEGQVQQEAPFVPAANGQPAPANPPAQAPAVAAPAEDAQHQDPEVLAAAQQAGLDADAVEDAEDLEGVFELVGLQGPLIGLFQTSTFCTILVTGTILSAVAGPYIWGKVVLSFIGQPTWWLFQMPLLVASTIADFVVDFTLMVGGWSTFVLTLAIEFILSALSAWVPALKNPEKWTEWITSMATTTAGASFRRLREMILTQESYESEMQGWNLLMLGASVDAHSSLRSVEGEVAAVLNFIGRGITSVVDTASTGSVGEIFASVWATLAQASVLPSKFLAGVEALKPYTQPLLKSLGLLKTGSLTFTTPPAEPIDPQLVYWTSNDRFLTVSIGYLSLAALAAVYVAADTPITRSEAGKKTEKIIRDTLRQAGGVLKVILIISIEMLVFPLYCGLLLDIAFLPLFEGASVSTRWAFAREHPVKFCFMHWFVGTCYMFHFALFVGMCRKILRKGVLWFIRDPDDPTFHPVRDVLERNVITQLRKIAFSALVYGALVILCLGGVIWGIGKVFKGIFPIHWASTEPVLEFPMDLLVYNALTPLIIRLFKPSDTVNAMYGWWLRRCARMLRLSHFLFGDRRKDEEGHYPDSLLPGFNFHNRRGPSPSTVGSENSDRATSDEHPPDTAFVKDGKFVLTPCSDQYRPPKPGEAFLHYSPESSVDGGDVFIADILGIKNEHFAKIYAPPNFRARISLFMVCLWMFSAFLGLSATLLPLSFGRQLLAALMPAGIKLNDIYAYTVGAYIIGGVLLAGLKGRAAMLQSREHGRTDIGLPAWTRPAKRYTVQAFKCVYVYGFVAVVLPILFALVLQLYLFVPLHTYIVSMSARGGTQGSNTAMSAIATATEGVTNQTFVPSSSASAQPEQDILTPHNIHILQDYCLGLLYIRLATRFVMTLPASRAAEAFRRITADGYFNPNVRLTTRFLVLPALLVTTIALCTPSGLACAAISAVQPNMALLDAEARTKLYRYSYPLTAGLVMLVFCGHELSKATSRWRSRIRDEVYLVGERLHNFGERKPPPGSKSVVRRDR</sequence>
<keyword evidence="9" id="KW-0833">Ubl conjugation pathway</keyword>
<evidence type="ECO:0000313" key="20">
    <source>
        <dbReference type="Proteomes" id="UP000281245"/>
    </source>
</evidence>
<feature type="region of interest" description="Disordered" evidence="15">
    <location>
        <begin position="814"/>
        <end position="834"/>
    </location>
</feature>
<evidence type="ECO:0000256" key="12">
    <source>
        <dbReference type="ARBA" id="ARBA00023136"/>
    </source>
</evidence>
<evidence type="ECO:0000259" key="17">
    <source>
        <dbReference type="PROSITE" id="PS50089"/>
    </source>
</evidence>
<keyword evidence="11 16" id="KW-1133">Transmembrane helix</keyword>
<protein>
    <recommendedName>
        <fullName evidence="4">RING-type E3 ubiquitin transferase</fullName>
        <ecNumber evidence="4">2.3.2.27</ecNumber>
    </recommendedName>
</protein>
<feature type="compositionally biased region" description="Polar residues" evidence="15">
    <location>
        <begin position="497"/>
        <end position="512"/>
    </location>
</feature>
<evidence type="ECO:0000256" key="15">
    <source>
        <dbReference type="SAM" id="MobiDB-lite"/>
    </source>
</evidence>
<evidence type="ECO:0000256" key="10">
    <source>
        <dbReference type="ARBA" id="ARBA00022833"/>
    </source>
</evidence>
<feature type="transmembrane region" description="Helical" evidence="16">
    <location>
        <begin position="1530"/>
        <end position="1548"/>
    </location>
</feature>
<evidence type="ECO:0000256" key="5">
    <source>
        <dbReference type="ARBA" id="ARBA00022679"/>
    </source>
</evidence>
<dbReference type="InterPro" id="IPR001841">
    <property type="entry name" value="Znf_RING"/>
</dbReference>
<feature type="region of interest" description="Disordered" evidence="15">
    <location>
        <begin position="486"/>
        <end position="519"/>
    </location>
</feature>
<feature type="compositionally biased region" description="Basic and acidic residues" evidence="15">
    <location>
        <begin position="593"/>
        <end position="603"/>
    </location>
</feature>
<dbReference type="FunFam" id="3.30.40.10:FF:000287">
    <property type="entry name" value="RING finger membrane protein"/>
    <property type="match status" value="1"/>
</dbReference>
<feature type="region of interest" description="Disordered" evidence="15">
    <location>
        <begin position="1390"/>
        <end position="1420"/>
    </location>
</feature>
<evidence type="ECO:0000256" key="11">
    <source>
        <dbReference type="ARBA" id="ARBA00022989"/>
    </source>
</evidence>
<dbReference type="CDD" id="cd16702">
    <property type="entry name" value="RING_CH-C4HC3_MARCH6"/>
    <property type="match status" value="1"/>
</dbReference>
<feature type="domain" description="RING-CH-type" evidence="18">
    <location>
        <begin position="54"/>
        <end position="115"/>
    </location>
</feature>
<dbReference type="PROSITE" id="PS51292">
    <property type="entry name" value="ZF_RING_CH"/>
    <property type="match status" value="1"/>
</dbReference>
<feature type="transmembrane region" description="Helical" evidence="16">
    <location>
        <begin position="1225"/>
        <end position="1245"/>
    </location>
</feature>
<evidence type="ECO:0000256" key="13">
    <source>
        <dbReference type="PROSITE-ProRule" id="PRU00175"/>
    </source>
</evidence>
<feature type="transmembrane region" description="Helical" evidence="16">
    <location>
        <begin position="888"/>
        <end position="907"/>
    </location>
</feature>